<dbReference type="Pfam" id="PF13585">
    <property type="entry name" value="CHU_C"/>
    <property type="match status" value="1"/>
</dbReference>
<dbReference type="SUPFAM" id="SSF49299">
    <property type="entry name" value="PKD domain"/>
    <property type="match status" value="1"/>
</dbReference>
<accession>A0A2M9BP85</accession>
<name>A0A2M9BP85_9BACT</name>
<keyword evidence="2" id="KW-1185">Reference proteome</keyword>
<dbReference type="PANTHER" id="PTHR35580">
    <property type="entry name" value="CELL SURFACE GLYCOPROTEIN (S-LAYER PROTEIN)-LIKE PROTEIN"/>
    <property type="match status" value="1"/>
</dbReference>
<dbReference type="InterPro" id="IPR052918">
    <property type="entry name" value="Motility_Chemotaxis_Reg"/>
</dbReference>
<dbReference type="AlphaFoldDB" id="A0A2M9BP85"/>
<dbReference type="SUPFAM" id="SSF63829">
    <property type="entry name" value="Calcium-dependent phosphotriesterase"/>
    <property type="match status" value="1"/>
</dbReference>
<evidence type="ECO:0000313" key="2">
    <source>
        <dbReference type="Proteomes" id="UP000228535"/>
    </source>
</evidence>
<dbReference type="PANTHER" id="PTHR35580:SF1">
    <property type="entry name" value="PHYTASE-LIKE DOMAIN-CONTAINING PROTEIN"/>
    <property type="match status" value="1"/>
</dbReference>
<comment type="caution">
    <text evidence="1">The sequence shown here is derived from an EMBL/GenBank/DDBJ whole genome shotgun (WGS) entry which is preliminary data.</text>
</comment>
<organism evidence="1 2">
    <name type="scientific">Hymenobacter chitinivorans DSM 11115</name>
    <dbReference type="NCBI Taxonomy" id="1121954"/>
    <lineage>
        <taxon>Bacteria</taxon>
        <taxon>Pseudomonadati</taxon>
        <taxon>Bacteroidota</taxon>
        <taxon>Cytophagia</taxon>
        <taxon>Cytophagales</taxon>
        <taxon>Hymenobacteraceae</taxon>
        <taxon>Hymenobacter</taxon>
    </lineage>
</organism>
<dbReference type="InterPro" id="IPR035986">
    <property type="entry name" value="PKD_dom_sf"/>
</dbReference>
<dbReference type="OrthoDB" id="1491125at2"/>
<dbReference type="Proteomes" id="UP000228535">
    <property type="component" value="Unassembled WGS sequence"/>
</dbReference>
<dbReference type="Gene3D" id="2.120.10.30">
    <property type="entry name" value="TolB, C-terminal domain"/>
    <property type="match status" value="1"/>
</dbReference>
<protein>
    <submittedName>
        <fullName evidence="1">Gliding motility-associated-like protein</fullName>
    </submittedName>
</protein>
<gene>
    <name evidence="1" type="ORF">CLV45_1176</name>
</gene>
<dbReference type="InterPro" id="IPR011042">
    <property type="entry name" value="6-blade_b-propeller_TolB-like"/>
</dbReference>
<proteinExistence type="predicted"/>
<dbReference type="EMBL" id="PGFA01000001">
    <property type="protein sequence ID" value="PJJ59754.1"/>
    <property type="molecule type" value="Genomic_DNA"/>
</dbReference>
<dbReference type="Pfam" id="PF06739">
    <property type="entry name" value="SBBP"/>
    <property type="match status" value="3"/>
</dbReference>
<reference evidence="1 2" key="1">
    <citation type="submission" date="2017-11" db="EMBL/GenBank/DDBJ databases">
        <title>Genomic Encyclopedia of Archaeal and Bacterial Type Strains, Phase II (KMG-II): From Individual Species to Whole Genera.</title>
        <authorList>
            <person name="Goeker M."/>
        </authorList>
    </citation>
    <scope>NUCLEOTIDE SEQUENCE [LARGE SCALE GENOMIC DNA]</scope>
    <source>
        <strain evidence="1 2">DSM 11115</strain>
    </source>
</reference>
<evidence type="ECO:0000313" key="1">
    <source>
        <dbReference type="EMBL" id="PJJ59754.1"/>
    </source>
</evidence>
<sequence>MGWFIHLITFIVHRLSLFYRFYRPLWVLLVLFSLLLGSTWAQAQAPGFDMAVAMGSNSNLATLATDIVVDAAGNSYVTGFFGGTINVNGSNITADKDDIFVAKLDPVGRIIWFARAGGNAQEFSNGIALDGSGNVYITGDFLSPTIRFGSSLLTNSFDGPDYNSREIYVAKLDANGNWVWGAIAGGAGPDTGHDIAVDGGGNAYITGSYMSAASFGSTLLPLVRLNGTSLSPEVFVAKLSSQGTWLWARNSGSGAGCRGTGIGLDAVGNLYVAGSSTNLLPGAWLGPFGLPTAGLFVAKLTTQNGSLLWATGGTGATGYGGFGAYTYSGSVKLAVDGQNNPVISGSFIQTLQLGPYALTASGSGSDGFVAKLDAAGAYRWATQTGDGGRDLCNSIAADANGNCFVTGSFENTARFGSFSLTAASPNTTDAFTAMLGPTGTWRWVTSVSGPRIDNGICVAVGPGRTTYLGGETLGYPVRFGDGSGAAIGSVAGLPGFVARLQPYPSLALSGDSLVCRGGQVQLTATTSGAVSGYRWSTGATSASIAVTQPGTYSVTATFGGGYTLTETYRVRSIAPTVQISGGTEPLCPGASATLTATAPEARSLRWSTGATTPGISVSQPGTYSITAQYSSGCAVTEQVVVVGNALNITGRQQLCPGQSTTLTAAGTGAAVVGYRWSGGETTPTLRVSQAGTYWVTATFANGCTLTKAHSVGPPTAKVASVSGDTLLCPGTTLRLTALNPDALTYQWNTGATTPDITLSTPGRYSVLLTYSGGCTSRDSLEVQTAPLAPVFTLGPDTTLCLEKTLVLRAPAVSGPGVVLRWSDGSTGSTLRVSEPGQYSLRITTPCDTRTASRNVAYEPCFKAPNIITPNNDNLHDTFVINELSRGPWRLEIYSRWGKKVYQTEAYQNDWGPDAAPGVYYYLLRPAAGSGEATRGWLEVVR</sequence>
<dbReference type="InterPro" id="IPR010620">
    <property type="entry name" value="SBBP_repeat"/>
</dbReference>